<proteinExistence type="predicted"/>
<organism evidence="1 2">
    <name type="scientific">Imtechella halotolerans K1</name>
    <dbReference type="NCBI Taxonomy" id="946077"/>
    <lineage>
        <taxon>Bacteria</taxon>
        <taxon>Pseudomonadati</taxon>
        <taxon>Bacteroidota</taxon>
        <taxon>Flavobacteriia</taxon>
        <taxon>Flavobacteriales</taxon>
        <taxon>Flavobacteriaceae</taxon>
        <taxon>Imtechella</taxon>
    </lineage>
</organism>
<evidence type="ECO:0000313" key="1">
    <source>
        <dbReference type="EMBL" id="EID76598.1"/>
    </source>
</evidence>
<dbReference type="RefSeq" id="WP_008236570.1">
    <property type="nucleotide sequence ID" value="NZ_AJJU01000002.1"/>
</dbReference>
<sequence>MKIVLIPLENITKDEQFVNTTIDMFNKCNLQVILLLINRLPENSTELKVAALRNLLMEETQIKLNFFAKKIINQNTEIKEFNIKTVIAFGNKLDVIKEYSQKYNVDIIALKNKKPSWINKILSVQHSKDFEQKFASTVVTISS</sequence>
<reference evidence="1 2" key="1">
    <citation type="journal article" date="2012" name="J. Bacteriol.">
        <title>Genome Sequence of the Halotolerant Bacterium Imtechella halotolerans K1T.</title>
        <authorList>
            <person name="Kumar S."/>
            <person name="Vikram S."/>
            <person name="Subramanian S."/>
            <person name="Raghava G.P."/>
            <person name="Pinnaka A.K."/>
        </authorList>
    </citation>
    <scope>NUCLEOTIDE SEQUENCE [LARGE SCALE GENOMIC DNA]</scope>
    <source>
        <strain evidence="1 2">K1</strain>
    </source>
</reference>
<dbReference type="SUPFAM" id="SSF52402">
    <property type="entry name" value="Adenine nucleotide alpha hydrolases-like"/>
    <property type="match status" value="1"/>
</dbReference>
<dbReference type="EMBL" id="AJJU01000002">
    <property type="protein sequence ID" value="EID76598.1"/>
    <property type="molecule type" value="Genomic_DNA"/>
</dbReference>
<gene>
    <name evidence="1" type="ORF">W5A_01205</name>
</gene>
<keyword evidence="2" id="KW-1185">Reference proteome</keyword>
<protein>
    <recommendedName>
        <fullName evidence="3">UspA domain-containing protein</fullName>
    </recommendedName>
</protein>
<dbReference type="OrthoDB" id="9788959at2"/>
<dbReference type="STRING" id="946077.W5A_01205"/>
<accession>I0WJN2</accession>
<dbReference type="Proteomes" id="UP000005938">
    <property type="component" value="Unassembled WGS sequence"/>
</dbReference>
<comment type="caution">
    <text evidence="1">The sequence shown here is derived from an EMBL/GenBank/DDBJ whole genome shotgun (WGS) entry which is preliminary data.</text>
</comment>
<dbReference type="AlphaFoldDB" id="I0WJN2"/>
<dbReference type="Gene3D" id="3.40.50.620">
    <property type="entry name" value="HUPs"/>
    <property type="match status" value="1"/>
</dbReference>
<evidence type="ECO:0008006" key="3">
    <source>
        <dbReference type="Google" id="ProtNLM"/>
    </source>
</evidence>
<evidence type="ECO:0000313" key="2">
    <source>
        <dbReference type="Proteomes" id="UP000005938"/>
    </source>
</evidence>
<name>I0WJN2_9FLAO</name>
<dbReference type="InterPro" id="IPR014729">
    <property type="entry name" value="Rossmann-like_a/b/a_fold"/>
</dbReference>